<keyword evidence="2" id="KW-1185">Reference proteome</keyword>
<evidence type="ECO:0000313" key="1">
    <source>
        <dbReference type="EMBL" id="KAJ7023014.1"/>
    </source>
</evidence>
<comment type="caution">
    <text evidence="1">The sequence shown here is derived from an EMBL/GenBank/DDBJ whole genome shotgun (WGS) entry which is preliminary data.</text>
</comment>
<name>A0AAD6S876_9AGAR</name>
<dbReference type="Proteomes" id="UP001218188">
    <property type="component" value="Unassembled WGS sequence"/>
</dbReference>
<sequence>MHVTSWGLENANNKNKAVPTKLVGGNSADETVLTALREHPAPRRITSKNLRDESEENEWGITSCATIIQLLKRLTARIRFICFKNLERLPDWNLAGGIYAAGKELGFERRERLEELMNAGLMIGLDLSSDWSLEPSIQFGTLDSTRNGRTVRGEGIKSQRMCLFKNQGKNKLNEKKRKGVLTTYHAFNSNGEVLVT</sequence>
<evidence type="ECO:0000313" key="2">
    <source>
        <dbReference type="Proteomes" id="UP001218188"/>
    </source>
</evidence>
<dbReference type="EMBL" id="JARJCM010000196">
    <property type="protein sequence ID" value="KAJ7023014.1"/>
    <property type="molecule type" value="Genomic_DNA"/>
</dbReference>
<organism evidence="1 2">
    <name type="scientific">Mycena alexandri</name>
    <dbReference type="NCBI Taxonomy" id="1745969"/>
    <lineage>
        <taxon>Eukaryota</taxon>
        <taxon>Fungi</taxon>
        <taxon>Dikarya</taxon>
        <taxon>Basidiomycota</taxon>
        <taxon>Agaricomycotina</taxon>
        <taxon>Agaricomycetes</taxon>
        <taxon>Agaricomycetidae</taxon>
        <taxon>Agaricales</taxon>
        <taxon>Marasmiineae</taxon>
        <taxon>Mycenaceae</taxon>
        <taxon>Mycena</taxon>
    </lineage>
</organism>
<protein>
    <submittedName>
        <fullName evidence="1">Uncharacterized protein</fullName>
    </submittedName>
</protein>
<dbReference type="AlphaFoldDB" id="A0AAD6S876"/>
<reference evidence="1" key="1">
    <citation type="submission" date="2023-03" db="EMBL/GenBank/DDBJ databases">
        <title>Massive genome expansion in bonnet fungi (Mycena s.s.) driven by repeated elements and novel gene families across ecological guilds.</title>
        <authorList>
            <consortium name="Lawrence Berkeley National Laboratory"/>
            <person name="Harder C.B."/>
            <person name="Miyauchi S."/>
            <person name="Viragh M."/>
            <person name="Kuo A."/>
            <person name="Thoen E."/>
            <person name="Andreopoulos B."/>
            <person name="Lu D."/>
            <person name="Skrede I."/>
            <person name="Drula E."/>
            <person name="Henrissat B."/>
            <person name="Morin E."/>
            <person name="Kohler A."/>
            <person name="Barry K."/>
            <person name="LaButti K."/>
            <person name="Morin E."/>
            <person name="Salamov A."/>
            <person name="Lipzen A."/>
            <person name="Mereny Z."/>
            <person name="Hegedus B."/>
            <person name="Baldrian P."/>
            <person name="Stursova M."/>
            <person name="Weitz H."/>
            <person name="Taylor A."/>
            <person name="Grigoriev I.V."/>
            <person name="Nagy L.G."/>
            <person name="Martin F."/>
            <person name="Kauserud H."/>
        </authorList>
    </citation>
    <scope>NUCLEOTIDE SEQUENCE</scope>
    <source>
        <strain evidence="1">CBHHK200</strain>
    </source>
</reference>
<gene>
    <name evidence="1" type="ORF">C8F04DRAFT_1193829</name>
</gene>
<accession>A0AAD6S876</accession>
<proteinExistence type="predicted"/>